<proteinExistence type="predicted"/>
<name>A0A5S9M216_BACIA</name>
<dbReference type="Proteomes" id="UP000464658">
    <property type="component" value="Chromosome"/>
</dbReference>
<dbReference type="SUPFAM" id="SSF56091">
    <property type="entry name" value="DNA ligase/mRNA capping enzyme, catalytic domain"/>
    <property type="match status" value="1"/>
</dbReference>
<evidence type="ECO:0000259" key="1">
    <source>
        <dbReference type="Pfam" id="PF01653"/>
    </source>
</evidence>
<reference evidence="2 3" key="1">
    <citation type="submission" date="2019-12" db="EMBL/GenBank/DDBJ databases">
        <title>Full genome sequence of a Bacillus safensis strain isolated from commercially available natto in Indonesia.</title>
        <authorList>
            <person name="Yoshida M."/>
            <person name="Uomi M."/>
            <person name="Waturangi D."/>
            <person name="Ekaputri J.J."/>
            <person name="Setiamarga D.H.E."/>
        </authorList>
    </citation>
    <scope>NUCLEOTIDE SEQUENCE [LARGE SCALE GENOMIC DNA]</scope>
    <source>
        <strain evidence="2 3">IDN1</strain>
    </source>
</reference>
<evidence type="ECO:0000313" key="3">
    <source>
        <dbReference type="Proteomes" id="UP000464658"/>
    </source>
</evidence>
<sequence>MRHGTPMLSLGNAFNEQDLLDFDRRVRQAVGDDIAYNVELKIDGLAVSLRYENGVFVRGATRGDGTTGRILLKTSKRFVPSR</sequence>
<dbReference type="InterPro" id="IPR013839">
    <property type="entry name" value="DNAligase_adenylation"/>
</dbReference>
<organism evidence="2 3">
    <name type="scientific">Bacillus safensis</name>
    <dbReference type="NCBI Taxonomy" id="561879"/>
    <lineage>
        <taxon>Bacteria</taxon>
        <taxon>Bacillati</taxon>
        <taxon>Bacillota</taxon>
        <taxon>Bacilli</taxon>
        <taxon>Bacillales</taxon>
        <taxon>Bacillaceae</taxon>
        <taxon>Bacillus</taxon>
    </lineage>
</organism>
<dbReference type="Gene3D" id="3.30.470.30">
    <property type="entry name" value="DNA ligase/mRNA capping enzyme"/>
    <property type="match status" value="1"/>
</dbReference>
<feature type="domain" description="NAD-dependent DNA ligase adenylation" evidence="1">
    <location>
        <begin position="2"/>
        <end position="70"/>
    </location>
</feature>
<dbReference type="AlphaFoldDB" id="A0A5S9M216"/>
<accession>A0A5S9M216</accession>
<gene>
    <name evidence="2" type="ORF">BsIDN1_12550</name>
</gene>
<protein>
    <recommendedName>
        <fullName evidence="1">NAD-dependent DNA ligase adenylation domain-containing protein</fullName>
    </recommendedName>
</protein>
<dbReference type="Pfam" id="PF01653">
    <property type="entry name" value="DNA_ligase_aden"/>
    <property type="match status" value="1"/>
</dbReference>
<evidence type="ECO:0000313" key="2">
    <source>
        <dbReference type="EMBL" id="BBP87637.1"/>
    </source>
</evidence>
<dbReference type="GO" id="GO:0003911">
    <property type="term" value="F:DNA ligase (NAD+) activity"/>
    <property type="evidence" value="ECO:0007669"/>
    <property type="project" value="InterPro"/>
</dbReference>
<dbReference type="EMBL" id="AP021906">
    <property type="protein sequence ID" value="BBP87637.1"/>
    <property type="molecule type" value="Genomic_DNA"/>
</dbReference>